<feature type="transmembrane region" description="Helical" evidence="5">
    <location>
        <begin position="483"/>
        <end position="501"/>
    </location>
</feature>
<dbReference type="PROSITE" id="PS50088">
    <property type="entry name" value="ANK_REPEAT"/>
    <property type="match status" value="1"/>
</dbReference>
<feature type="domain" description="WW" evidence="7">
    <location>
        <begin position="1091"/>
        <end position="1131"/>
    </location>
</feature>
<evidence type="ECO:0000313" key="9">
    <source>
        <dbReference type="Proteomes" id="UP000186817"/>
    </source>
</evidence>
<feature type="transmembrane region" description="Helical" evidence="5">
    <location>
        <begin position="804"/>
        <end position="829"/>
    </location>
</feature>
<keyword evidence="9" id="KW-1185">Reference proteome</keyword>
<feature type="transmembrane region" description="Helical" evidence="5">
    <location>
        <begin position="714"/>
        <end position="734"/>
    </location>
</feature>
<feature type="transmembrane region" description="Helical" evidence="5">
    <location>
        <begin position="617"/>
        <end position="640"/>
    </location>
</feature>
<protein>
    <submittedName>
        <fullName evidence="8">Potassium channel GORK</fullName>
    </submittedName>
</protein>
<keyword evidence="5" id="KW-0812">Transmembrane</keyword>
<evidence type="ECO:0000256" key="3">
    <source>
        <dbReference type="PROSITE-ProRule" id="PRU00023"/>
    </source>
</evidence>
<feature type="transmembrane region" description="Helical" evidence="5">
    <location>
        <begin position="576"/>
        <end position="596"/>
    </location>
</feature>
<dbReference type="SUPFAM" id="SSF48403">
    <property type="entry name" value="Ankyrin repeat"/>
    <property type="match status" value="1"/>
</dbReference>
<feature type="transmembrane region" description="Helical" evidence="5">
    <location>
        <begin position="849"/>
        <end position="866"/>
    </location>
</feature>
<keyword evidence="5" id="KW-0472">Membrane</keyword>
<keyword evidence="8" id="KW-0406">Ion transport</keyword>
<dbReference type="InterPro" id="IPR036770">
    <property type="entry name" value="Ankyrin_rpt-contain_sf"/>
</dbReference>
<organism evidence="8 9">
    <name type="scientific">Symbiodinium microadriaticum</name>
    <name type="common">Dinoflagellate</name>
    <name type="synonym">Zooxanthella microadriatica</name>
    <dbReference type="NCBI Taxonomy" id="2951"/>
    <lineage>
        <taxon>Eukaryota</taxon>
        <taxon>Sar</taxon>
        <taxon>Alveolata</taxon>
        <taxon>Dinophyceae</taxon>
        <taxon>Suessiales</taxon>
        <taxon>Symbiodiniaceae</taxon>
        <taxon>Symbiodinium</taxon>
    </lineage>
</organism>
<dbReference type="Proteomes" id="UP000186817">
    <property type="component" value="Unassembled WGS sequence"/>
</dbReference>
<proteinExistence type="predicted"/>
<feature type="transmembrane region" description="Helical" evidence="5">
    <location>
        <begin position="768"/>
        <end position="792"/>
    </location>
</feature>
<gene>
    <name evidence="8" type="primary">GORK</name>
    <name evidence="8" type="ORF">AK812_SmicGene9807</name>
</gene>
<dbReference type="InterPro" id="IPR001202">
    <property type="entry name" value="WW_dom"/>
</dbReference>
<evidence type="ECO:0000313" key="8">
    <source>
        <dbReference type="EMBL" id="OLQ06850.1"/>
    </source>
</evidence>
<keyword evidence="8" id="KW-0813">Transport</keyword>
<evidence type="ECO:0000256" key="2">
    <source>
        <dbReference type="ARBA" id="ARBA00023043"/>
    </source>
</evidence>
<feature type="transmembrane region" description="Helical" evidence="5">
    <location>
        <begin position="740"/>
        <end position="756"/>
    </location>
</feature>
<feature type="region of interest" description="Disordered" evidence="4">
    <location>
        <begin position="1149"/>
        <end position="1171"/>
    </location>
</feature>
<name>A0A1Q9EHE4_SYMMI</name>
<keyword evidence="2 3" id="KW-0040">ANK repeat</keyword>
<dbReference type="EMBL" id="LSRX01000151">
    <property type="protein sequence ID" value="OLQ06850.1"/>
    <property type="molecule type" value="Genomic_DNA"/>
</dbReference>
<keyword evidence="6" id="KW-0732">Signal</keyword>
<dbReference type="GO" id="GO:0034220">
    <property type="term" value="P:monoatomic ion transmembrane transport"/>
    <property type="evidence" value="ECO:0007669"/>
    <property type="project" value="UniProtKB-KW"/>
</dbReference>
<feature type="repeat" description="ANK" evidence="3">
    <location>
        <begin position="1290"/>
        <end position="1322"/>
    </location>
</feature>
<sequence>MSASVAWLVLLAVHFPAQTGASCLPEAINISQRKYLTNVNGESYPIGMWIGNWDASFLTTHLLKIIIEERMGFHAEATGPGPSTLSGFYALLGCKAPSNSSDRGCGQPVTYNHINLEAWSEGYQSEWKLIQRQYASMAPLDVGSMGYDGSVSFYIRQTVRSHAYHEDGTVLDFYRGDDAGVEMLLDGTLAAICPDDYFWLSPTCREDSTRCVPYVTGGTGWGLDDLMQKVTSYDMPVAVGVARSWSTLPRQANVFFYWWVPDTTFLDLDPVEIVFPPYDFRAYTSGDKRTVAASTAITKIVSQDLVTLAPSVEDLVRNLRLGLNDVMNMLKDMQDTGDSYATVACHLVNVKQDWLPDRTKCSPGFGLYDTTQDTFIGTRADPTFLECRLDCPALATLQGLRSGSSNLGPQFVASILPGFYSSMAEPLDLYRCVEAATGTRCPGGIPATCTGLLNDTACTDCPSGRHWDRSEGQCEECTPWQQLGWILAVAVMLAGLVTVYYMMTAQKTAKASVLFTTTCAFGMTISSLQSVGIIGTMTVRVPEGLKDIYAFLQVFLLDFDNFAFSCVAGGSAPARYIVSVLVFPGAVCWLVSCHYTSKLLPKRLRWEGSKTKSTIGALLQLAFSTMSTISMAPMMCFSHPNGAFSLLKYPSITCGTEDHAVMLICGLLLLLVGVMGFLAVCTYAVIVVPRWSRNGQHANVKAFRFLLFRFRLDSWWFGVLLLLRGPLMSLPIALATDYPPVQVMSVMLVFLVILIIQSKAWPWKVPLLNVLDCFIGFCITMLVASNSLYLGALEGSMKDFADGVGSVIMGMMGAAVTLLFVMTVCALTFRAALGGQQELIAFNLQRKKLGAILALVNVQLFALGDGEELVFDVKCITQASSTENWTPAPTTLADTLQFMSAKLAETDRAGLVKALSAMGIYDNKLLLASVSLLGTEVVPSDADEVAKRHPKGMDRDACLWQIDSCRYCFRIGSSSFAPPTPSQSPPAKNAPTSKATETAEASEDLPGTNARAAEEPGLANTEMPGGGRCARESGNTIDHLRSDRVETPAATELALRCTWTTTRSSKRGECRKIRESASMAAGPGPIPVEVDDLPEGWEAFATNDGQTYFCFPQVYYYCRALEKVQWQRPKAEDAQEPFVGETIHGRIPYRKGDEFIPDPPPPKPYDGPLADQNYKASNEDPEDVFQPDEDMLEACLECDINKLKAALEDGADVSLPNQPWQNTPLHLANCPYFWDADLMAREKALRFEMAEYLVRQGADIDAENIFRCKPIDLAIFHGYEGTVKLLQSEGGKPGLFGAAYLGDLELIKELLEEGVDIDLKGRYRRTAFAEAHLRGHFAVEAFLVQQGCSREIPHPEHLKFNPGGAAIPRGGVVPKREKQYSREEDAEWYDDMMEKRYPGYMEKFMKAGK</sequence>
<evidence type="ECO:0000259" key="7">
    <source>
        <dbReference type="PROSITE" id="PS50020"/>
    </source>
</evidence>
<feature type="transmembrane region" description="Helical" evidence="5">
    <location>
        <begin position="660"/>
        <end position="686"/>
    </location>
</feature>
<feature type="transmembrane region" description="Helical" evidence="5">
    <location>
        <begin position="513"/>
        <end position="535"/>
    </location>
</feature>
<evidence type="ECO:0000256" key="6">
    <source>
        <dbReference type="SAM" id="SignalP"/>
    </source>
</evidence>
<feature type="chain" id="PRO_5013249111" evidence="6">
    <location>
        <begin position="22"/>
        <end position="1409"/>
    </location>
</feature>
<evidence type="ECO:0000256" key="1">
    <source>
        <dbReference type="ARBA" id="ARBA00022737"/>
    </source>
</evidence>
<dbReference type="Gene3D" id="1.25.40.20">
    <property type="entry name" value="Ankyrin repeat-containing domain"/>
    <property type="match status" value="2"/>
</dbReference>
<evidence type="ECO:0000256" key="4">
    <source>
        <dbReference type="SAM" id="MobiDB-lite"/>
    </source>
</evidence>
<dbReference type="OrthoDB" id="411631at2759"/>
<evidence type="ECO:0000256" key="5">
    <source>
        <dbReference type="SAM" id="Phobius"/>
    </source>
</evidence>
<feature type="region of interest" description="Disordered" evidence="4">
    <location>
        <begin position="976"/>
        <end position="1039"/>
    </location>
</feature>
<dbReference type="SMART" id="SM00248">
    <property type="entry name" value="ANK"/>
    <property type="match status" value="2"/>
</dbReference>
<feature type="signal peptide" evidence="6">
    <location>
        <begin position="1"/>
        <end position="21"/>
    </location>
</feature>
<dbReference type="PROSITE" id="PS50020">
    <property type="entry name" value="WW_DOMAIN_2"/>
    <property type="match status" value="1"/>
</dbReference>
<keyword evidence="5" id="KW-1133">Transmembrane helix</keyword>
<dbReference type="InterPro" id="IPR002110">
    <property type="entry name" value="Ankyrin_rpt"/>
</dbReference>
<comment type="caution">
    <text evidence="8">The sequence shown here is derived from an EMBL/GenBank/DDBJ whole genome shotgun (WGS) entry which is preliminary data.</text>
</comment>
<dbReference type="PANTHER" id="PTHR24171">
    <property type="entry name" value="ANKYRIN REPEAT DOMAIN-CONTAINING PROTEIN 39-RELATED"/>
    <property type="match status" value="1"/>
</dbReference>
<dbReference type="Pfam" id="PF00023">
    <property type="entry name" value="Ank"/>
    <property type="match status" value="1"/>
</dbReference>
<keyword evidence="8" id="KW-0407">Ion channel</keyword>
<keyword evidence="1" id="KW-0677">Repeat</keyword>
<accession>A0A1Q9EHE4</accession>
<reference evidence="8 9" key="1">
    <citation type="submission" date="2016-02" db="EMBL/GenBank/DDBJ databases">
        <title>Genome analysis of coral dinoflagellate symbionts highlights evolutionary adaptations to a symbiotic lifestyle.</title>
        <authorList>
            <person name="Aranda M."/>
            <person name="Li Y."/>
            <person name="Liew Y.J."/>
            <person name="Baumgarten S."/>
            <person name="Simakov O."/>
            <person name="Wilson M."/>
            <person name="Piel J."/>
            <person name="Ashoor H."/>
            <person name="Bougouffa S."/>
            <person name="Bajic V.B."/>
            <person name="Ryu T."/>
            <person name="Ravasi T."/>
            <person name="Bayer T."/>
            <person name="Micklem G."/>
            <person name="Kim H."/>
            <person name="Bhak J."/>
            <person name="Lajeunesse T.C."/>
            <person name="Voolstra C.R."/>
        </authorList>
    </citation>
    <scope>NUCLEOTIDE SEQUENCE [LARGE SCALE GENOMIC DNA]</scope>
    <source>
        <strain evidence="8 9">CCMP2467</strain>
    </source>
</reference>